<dbReference type="AlphaFoldDB" id="A0A066WUE3"/>
<gene>
    <name evidence="1" type="ORF">FEM21_07500</name>
</gene>
<organism evidence="1 2">
    <name type="scientific">Flavobacterium seoulense</name>
    <dbReference type="NCBI Taxonomy" id="1492738"/>
    <lineage>
        <taxon>Bacteria</taxon>
        <taxon>Pseudomonadati</taxon>
        <taxon>Bacteroidota</taxon>
        <taxon>Flavobacteriia</taxon>
        <taxon>Flavobacteriales</taxon>
        <taxon>Flavobacteriaceae</taxon>
        <taxon>Flavobacterium</taxon>
    </lineage>
</organism>
<dbReference type="eggNOG" id="ENOG5030RAK">
    <property type="taxonomic scope" value="Bacteria"/>
</dbReference>
<reference evidence="1 2" key="1">
    <citation type="submission" date="2014-05" db="EMBL/GenBank/DDBJ databases">
        <title>Genome Sequence of Flavobacterium sp. EM1321.</title>
        <authorList>
            <person name="Shin S.-K."/>
            <person name="Yi H."/>
        </authorList>
    </citation>
    <scope>NUCLEOTIDE SEQUENCE [LARGE SCALE GENOMIC DNA]</scope>
    <source>
        <strain evidence="1 2">EM1321</strain>
    </source>
</reference>
<comment type="caution">
    <text evidence="1">The sequence shown here is derived from an EMBL/GenBank/DDBJ whole genome shotgun (WGS) entry which is preliminary data.</text>
</comment>
<keyword evidence="2" id="KW-1185">Reference proteome</keyword>
<evidence type="ECO:0000313" key="1">
    <source>
        <dbReference type="EMBL" id="KDN56198.1"/>
    </source>
</evidence>
<proteinExistence type="predicted"/>
<sequence length="69" mass="8119">MDANYIINRLKSTLFKYPTVDLLRNRLRNLDESKRSSVVSKLKIELYKHTNSDIHDPLVELLYKMPLAS</sequence>
<accession>A0A066WUE3</accession>
<dbReference type="EMBL" id="JNCA01000006">
    <property type="protein sequence ID" value="KDN56198.1"/>
    <property type="molecule type" value="Genomic_DNA"/>
</dbReference>
<dbReference type="RefSeq" id="WP_035657935.1">
    <property type="nucleotide sequence ID" value="NZ_JNCA01000006.1"/>
</dbReference>
<dbReference type="Proteomes" id="UP000027064">
    <property type="component" value="Unassembled WGS sequence"/>
</dbReference>
<dbReference type="PATRIC" id="fig|1492738.3.peg.744"/>
<dbReference type="OrthoDB" id="1373014at2"/>
<evidence type="ECO:0000313" key="2">
    <source>
        <dbReference type="Proteomes" id="UP000027064"/>
    </source>
</evidence>
<protein>
    <submittedName>
        <fullName evidence="1">Uncharacterized protein</fullName>
    </submittedName>
</protein>
<name>A0A066WUE3_9FLAO</name>